<protein>
    <recommendedName>
        <fullName evidence="3">WW domain-containing protein</fullName>
    </recommendedName>
</protein>
<organism evidence="1 2">
    <name type="scientific">Streptomyces roseoverticillatus</name>
    <dbReference type="NCBI Taxonomy" id="66429"/>
    <lineage>
        <taxon>Bacteria</taxon>
        <taxon>Bacillati</taxon>
        <taxon>Actinomycetota</taxon>
        <taxon>Actinomycetes</taxon>
        <taxon>Kitasatosporales</taxon>
        <taxon>Streptomycetaceae</taxon>
        <taxon>Streptomyces</taxon>
    </lineage>
</organism>
<reference evidence="1 2" key="1">
    <citation type="submission" date="2024-06" db="EMBL/GenBank/DDBJ databases">
        <title>The Natural Products Discovery Center: Release of the First 8490 Sequenced Strains for Exploring Actinobacteria Biosynthetic Diversity.</title>
        <authorList>
            <person name="Kalkreuter E."/>
            <person name="Kautsar S.A."/>
            <person name="Yang D."/>
            <person name="Bader C.D."/>
            <person name="Teijaro C.N."/>
            <person name="Fluegel L."/>
            <person name="Davis C.M."/>
            <person name="Simpson J.R."/>
            <person name="Lauterbach L."/>
            <person name="Steele A.D."/>
            <person name="Gui C."/>
            <person name="Meng S."/>
            <person name="Li G."/>
            <person name="Viehrig K."/>
            <person name="Ye F."/>
            <person name="Su P."/>
            <person name="Kiefer A.F."/>
            <person name="Nichols A."/>
            <person name="Cepeda A.J."/>
            <person name="Yan W."/>
            <person name="Fan B."/>
            <person name="Jiang Y."/>
            <person name="Adhikari A."/>
            <person name="Zheng C.-J."/>
            <person name="Schuster L."/>
            <person name="Cowan T.M."/>
            <person name="Smanski M.J."/>
            <person name="Chevrette M.G."/>
            <person name="De Carvalho L.P.S."/>
            <person name="Shen B."/>
        </authorList>
    </citation>
    <scope>NUCLEOTIDE SEQUENCE [LARGE SCALE GENOMIC DNA]</scope>
    <source>
        <strain evidence="1 2">NPDC053791</strain>
    </source>
</reference>
<sequence length="718" mass="76614">MARNKLAASRSNFPTTAYSTVSFKPTAGRLVLAFVLSTAPPGIGGLAALSPTAASTNGVTWESLGAASPADMQQVRLTGFRAMARTDVASAVLTFTFPTLQGACAWSVFEYDGVDTGGTNGSAAVLSPTLQTPSGTSYDSGRNPADRVTVGAIALAGNISAVTPGTGSSEVDKEPAVSSFGGGSGLLHTQDRPASTTAESLRWTWTPKTEAAALVLDLKGAPGSGPEGDEALLRQYEPILFMHPQESFFPSDAKRYLEHCALWRAQAPFDAKDSWGGLGSPYPRAPMIARDQISARAGEPGTTLDTPANLVDTPAEERFLELGGWKDKTEATQQSVTATSTHPYADRGEIAKRYSSVAELKDSRFWYHGEVFTQQRLRPLLDAVPESDVLGRHFSALKNPTLLCYYLFYPAHEQPPDPTSPFGPCSNVEAKEAGACGGDWGCFAVLLEQDDGGPYTPSYIGLTGEQVVLPNDYTIKRPHAFDDEGRINMTVERWRPSGTSPLLPDVVADHPKISVARGSHSMCMTAGKQTGMPYTDGTAPQDCGHFDTPSMIPPHPGEPTIWEDLAVVLAKMAAGGILHPLGAVVGMVAGLVERFDGGLDIVGGPEPGLDNPDYPAAGSGLTIKPTDVSLPEFGSQVEDWRSQQGLDVQGRRYDFVVDRTTQKWWPSEPGSPAPAGYRGRWGPRVEDDPLGRRAGMRFPDVPRMFFLALADGKAKSQL</sequence>
<evidence type="ECO:0008006" key="3">
    <source>
        <dbReference type="Google" id="ProtNLM"/>
    </source>
</evidence>
<accession>A0ABV3ITD6</accession>
<name>A0ABV3ITD6_9ACTN</name>
<proteinExistence type="predicted"/>
<evidence type="ECO:0000313" key="2">
    <source>
        <dbReference type="Proteomes" id="UP001552479"/>
    </source>
</evidence>
<dbReference type="RefSeq" id="WP_366087944.1">
    <property type="nucleotide sequence ID" value="NZ_JBFASG010000010.1"/>
</dbReference>
<evidence type="ECO:0000313" key="1">
    <source>
        <dbReference type="EMBL" id="MEV4923755.1"/>
    </source>
</evidence>
<dbReference type="EMBL" id="JBFASG010000010">
    <property type="protein sequence ID" value="MEV4923755.1"/>
    <property type="molecule type" value="Genomic_DNA"/>
</dbReference>
<gene>
    <name evidence="1" type="ORF">AB0L03_13020</name>
</gene>
<dbReference type="Proteomes" id="UP001552479">
    <property type="component" value="Unassembled WGS sequence"/>
</dbReference>
<keyword evidence="2" id="KW-1185">Reference proteome</keyword>
<comment type="caution">
    <text evidence="1">The sequence shown here is derived from an EMBL/GenBank/DDBJ whole genome shotgun (WGS) entry which is preliminary data.</text>
</comment>